<dbReference type="Pfam" id="PF07219">
    <property type="entry name" value="HemY_N"/>
    <property type="match status" value="1"/>
</dbReference>
<dbReference type="Proteomes" id="UP000546173">
    <property type="component" value="Unassembled WGS sequence"/>
</dbReference>
<evidence type="ECO:0000256" key="7">
    <source>
        <dbReference type="ARBA" id="ARBA00022737"/>
    </source>
</evidence>
<evidence type="ECO:0000256" key="11">
    <source>
        <dbReference type="ARBA" id="ARBA00023244"/>
    </source>
</evidence>
<comment type="function">
    <text evidence="1">Involved in a late step of protoheme IX synthesis.</text>
</comment>
<dbReference type="Gene3D" id="1.25.40.10">
    <property type="entry name" value="Tetratricopeptide repeat domain"/>
    <property type="match status" value="2"/>
</dbReference>
<dbReference type="GO" id="GO:0005886">
    <property type="term" value="C:plasma membrane"/>
    <property type="evidence" value="ECO:0007669"/>
    <property type="project" value="UniProtKB-SubCell"/>
</dbReference>
<reference evidence="14 15" key="1">
    <citation type="submission" date="2020-08" db="EMBL/GenBank/DDBJ databases">
        <title>Pseudomonas sp. nov.</title>
        <authorList>
            <person name="Gieschler S."/>
            <person name="Fiedler G."/>
            <person name="Brinks E."/>
            <person name="Boehnlein C."/>
            <person name="Franz C.M.A.P."/>
            <person name="Kabisch J."/>
        </authorList>
    </citation>
    <scope>NUCLEOTIDE SEQUENCE [LARGE SCALE GENOMIC DNA]</scope>
    <source>
        <strain evidence="14 15">MBT-2</strain>
    </source>
</reference>
<evidence type="ECO:0000256" key="3">
    <source>
        <dbReference type="ARBA" id="ARBA00004744"/>
    </source>
</evidence>
<dbReference type="InterPro" id="IPR031101">
    <property type="entry name" value="Ctr9"/>
</dbReference>
<evidence type="ECO:0000256" key="1">
    <source>
        <dbReference type="ARBA" id="ARBA00002962"/>
    </source>
</evidence>
<comment type="pathway">
    <text evidence="3">Porphyrin-containing compound metabolism; protoheme biosynthesis.</text>
</comment>
<dbReference type="SUPFAM" id="SSF48452">
    <property type="entry name" value="TPR-like"/>
    <property type="match status" value="2"/>
</dbReference>
<evidence type="ECO:0000256" key="4">
    <source>
        <dbReference type="ARBA" id="ARBA00022475"/>
    </source>
</evidence>
<evidence type="ECO:0000259" key="13">
    <source>
        <dbReference type="Pfam" id="PF07219"/>
    </source>
</evidence>
<evidence type="ECO:0000313" key="14">
    <source>
        <dbReference type="EMBL" id="MBC2679427.1"/>
    </source>
</evidence>
<dbReference type="InterPro" id="IPR010817">
    <property type="entry name" value="HemY_N"/>
</dbReference>
<dbReference type="GO" id="GO:0000993">
    <property type="term" value="F:RNA polymerase II complex binding"/>
    <property type="evidence" value="ECO:0007669"/>
    <property type="project" value="TreeGrafter"/>
</dbReference>
<dbReference type="PANTHER" id="PTHR14027">
    <property type="entry name" value="RNA POLYMERASE-ASSOCIATED PROTEIN CTR9"/>
    <property type="match status" value="1"/>
</dbReference>
<feature type="transmembrane region" description="Helical" evidence="12">
    <location>
        <begin position="47"/>
        <end position="74"/>
    </location>
</feature>
<evidence type="ECO:0000256" key="6">
    <source>
        <dbReference type="ARBA" id="ARBA00022692"/>
    </source>
</evidence>
<dbReference type="NCBIfam" id="TIGR00540">
    <property type="entry name" value="TPR_hemY_coli"/>
    <property type="match status" value="1"/>
</dbReference>
<dbReference type="GO" id="GO:0006779">
    <property type="term" value="P:porphyrin-containing compound biosynthetic process"/>
    <property type="evidence" value="ECO:0007669"/>
    <property type="project" value="UniProtKB-KW"/>
</dbReference>
<evidence type="ECO:0000256" key="5">
    <source>
        <dbReference type="ARBA" id="ARBA00022519"/>
    </source>
</evidence>
<evidence type="ECO:0000256" key="9">
    <source>
        <dbReference type="ARBA" id="ARBA00022989"/>
    </source>
</evidence>
<dbReference type="InterPro" id="IPR005254">
    <property type="entry name" value="Heme_biosyn_assoc_TPR_pro"/>
</dbReference>
<keyword evidence="7" id="KW-0677">Repeat</keyword>
<evidence type="ECO:0000313" key="15">
    <source>
        <dbReference type="Proteomes" id="UP000546173"/>
    </source>
</evidence>
<proteinExistence type="predicted"/>
<dbReference type="AlphaFoldDB" id="A0A7X1KUE4"/>
<dbReference type="InterPro" id="IPR011990">
    <property type="entry name" value="TPR-like_helical_dom_sf"/>
</dbReference>
<keyword evidence="11" id="KW-0627">Porphyrin biosynthesis</keyword>
<keyword evidence="8" id="KW-0802">TPR repeat</keyword>
<sequence>MKRFYVILFLVIAAMVGLGLAVAKHPGYVLIDYPHVMRYESGLWSTLLALLVLVLVAFVVYLLISVLVSSGRVVNPWSGRNRNRRVQTSIEKGQLDLAEGRWASAQKHLQHAAENERQPLLYYLGAARAANEQGRYEDSDNLLERALARQPQAELAIALSHAQLQSDRGDSDGSLQTLQAMHERHPRNVQVLRQLQRVHQQRGDWPAVVKLLPQLRKDKALPAAELAELERRAWGENLSVAAHAPVQEQGQGEAGLAALERAWQALSSAQRQEPALVLAYAEQLRQVGAQAQAEDVLRTAQKRQYDTHLARLYGLVIGTDPARQLQTAEGWLKQHPHDAGLLLTLGRLCLQNRLWGKARDYLESSLRLQRSPETCAELARLLAQLGDTERSNQLFQEGLGLLDERLLAAPLPTSVRTL</sequence>
<organism evidence="14 15">
    <name type="scientific">Pseudomonas baltica</name>
    <dbReference type="NCBI Taxonomy" id="2762576"/>
    <lineage>
        <taxon>Bacteria</taxon>
        <taxon>Pseudomonadati</taxon>
        <taxon>Pseudomonadota</taxon>
        <taxon>Gammaproteobacteria</taxon>
        <taxon>Pseudomonadales</taxon>
        <taxon>Pseudomonadaceae</taxon>
        <taxon>Pseudomonas</taxon>
    </lineage>
</organism>
<keyword evidence="10 12" id="KW-0472">Membrane</keyword>
<accession>A0A7X1KUE4</accession>
<dbReference type="EMBL" id="JACMYH010000003">
    <property type="protein sequence ID" value="MBC2679427.1"/>
    <property type="molecule type" value="Genomic_DNA"/>
</dbReference>
<keyword evidence="4" id="KW-1003">Cell membrane</keyword>
<evidence type="ECO:0000256" key="12">
    <source>
        <dbReference type="SAM" id="Phobius"/>
    </source>
</evidence>
<keyword evidence="6 12" id="KW-0812">Transmembrane</keyword>
<gene>
    <name evidence="14" type="ORF">H7993_13605</name>
</gene>
<comment type="caution">
    <text evidence="14">The sequence shown here is derived from an EMBL/GenBank/DDBJ whole genome shotgun (WGS) entry which is preliminary data.</text>
</comment>
<dbReference type="PANTHER" id="PTHR14027:SF2">
    <property type="entry name" value="RNA POLYMERASE-ASSOCIATED PROTEIN CTR9 HOMOLOG"/>
    <property type="match status" value="1"/>
</dbReference>
<name>A0A7X1KUE4_9PSED</name>
<dbReference type="GO" id="GO:0006368">
    <property type="term" value="P:transcription elongation by RNA polymerase II"/>
    <property type="evidence" value="ECO:0007669"/>
    <property type="project" value="TreeGrafter"/>
</dbReference>
<comment type="subcellular location">
    <subcellularLocation>
        <location evidence="2">Cell inner membrane</location>
        <topology evidence="2">Multi-pass membrane protein</topology>
    </subcellularLocation>
</comment>
<keyword evidence="15" id="KW-1185">Reference proteome</keyword>
<evidence type="ECO:0000256" key="8">
    <source>
        <dbReference type="ARBA" id="ARBA00022803"/>
    </source>
</evidence>
<dbReference type="GO" id="GO:0042168">
    <property type="term" value="P:heme metabolic process"/>
    <property type="evidence" value="ECO:0007669"/>
    <property type="project" value="InterPro"/>
</dbReference>
<feature type="domain" description="HemY N-terminal" evidence="13">
    <location>
        <begin position="27"/>
        <end position="134"/>
    </location>
</feature>
<evidence type="ECO:0000256" key="10">
    <source>
        <dbReference type="ARBA" id="ARBA00023136"/>
    </source>
</evidence>
<protein>
    <submittedName>
        <fullName evidence="14">Heme biosynthesis protein HemY</fullName>
    </submittedName>
</protein>
<evidence type="ECO:0000256" key="2">
    <source>
        <dbReference type="ARBA" id="ARBA00004429"/>
    </source>
</evidence>
<keyword evidence="9 12" id="KW-1133">Transmembrane helix</keyword>
<keyword evidence="5" id="KW-0997">Cell inner membrane</keyword>
<dbReference type="RefSeq" id="WP_185794689.1">
    <property type="nucleotide sequence ID" value="NZ_JACMYH010000003.1"/>
</dbReference>
<dbReference type="GO" id="GO:0006355">
    <property type="term" value="P:regulation of DNA-templated transcription"/>
    <property type="evidence" value="ECO:0007669"/>
    <property type="project" value="InterPro"/>
</dbReference>
<dbReference type="UniPathway" id="UPA00252"/>